<feature type="compositionally biased region" description="Gly residues" evidence="1">
    <location>
        <begin position="201"/>
        <end position="211"/>
    </location>
</feature>
<dbReference type="EMBL" id="LAVV01008514">
    <property type="protein sequence ID" value="KNZ52584.1"/>
    <property type="molecule type" value="Genomic_DNA"/>
</dbReference>
<dbReference type="Proteomes" id="UP000037035">
    <property type="component" value="Unassembled WGS sequence"/>
</dbReference>
<dbReference type="OrthoDB" id="2505948at2759"/>
<organism evidence="2 3">
    <name type="scientific">Puccinia sorghi</name>
    <dbReference type="NCBI Taxonomy" id="27349"/>
    <lineage>
        <taxon>Eukaryota</taxon>
        <taxon>Fungi</taxon>
        <taxon>Dikarya</taxon>
        <taxon>Basidiomycota</taxon>
        <taxon>Pucciniomycotina</taxon>
        <taxon>Pucciniomycetes</taxon>
        <taxon>Pucciniales</taxon>
        <taxon>Pucciniaceae</taxon>
        <taxon>Puccinia</taxon>
    </lineage>
</organism>
<dbReference type="VEuPathDB" id="FungiDB:VP01_3510g1"/>
<feature type="compositionally biased region" description="Polar residues" evidence="1">
    <location>
        <begin position="241"/>
        <end position="250"/>
    </location>
</feature>
<feature type="compositionally biased region" description="Low complexity" evidence="1">
    <location>
        <begin position="212"/>
        <end position="235"/>
    </location>
</feature>
<protein>
    <submittedName>
        <fullName evidence="2">Uncharacterized protein</fullName>
    </submittedName>
</protein>
<feature type="compositionally biased region" description="Polar residues" evidence="1">
    <location>
        <begin position="125"/>
        <end position="135"/>
    </location>
</feature>
<feature type="region of interest" description="Disordered" evidence="1">
    <location>
        <begin position="198"/>
        <end position="253"/>
    </location>
</feature>
<gene>
    <name evidence="2" type="ORF">VP01_3510g1</name>
</gene>
<reference evidence="2 3" key="1">
    <citation type="submission" date="2015-08" db="EMBL/GenBank/DDBJ databases">
        <title>Next Generation Sequencing and Analysis of the Genome of Puccinia sorghi L Schw, the Causal Agent of Maize Common Rust.</title>
        <authorList>
            <person name="Rochi L."/>
            <person name="Burguener G."/>
            <person name="Darino M."/>
            <person name="Turjanski A."/>
            <person name="Kreff E."/>
            <person name="Dieguez M.J."/>
            <person name="Sacco F."/>
        </authorList>
    </citation>
    <scope>NUCLEOTIDE SEQUENCE [LARGE SCALE GENOMIC DNA]</scope>
    <source>
        <strain evidence="2 3">RO10H11247</strain>
    </source>
</reference>
<dbReference type="AlphaFoldDB" id="A0A0L6UVR3"/>
<comment type="caution">
    <text evidence="2">The sequence shown here is derived from an EMBL/GenBank/DDBJ whole genome shotgun (WGS) entry which is preliminary data.</text>
</comment>
<evidence type="ECO:0000256" key="1">
    <source>
        <dbReference type="SAM" id="MobiDB-lite"/>
    </source>
</evidence>
<evidence type="ECO:0000313" key="3">
    <source>
        <dbReference type="Proteomes" id="UP000037035"/>
    </source>
</evidence>
<proteinExistence type="predicted"/>
<feature type="region of interest" description="Disordered" evidence="1">
    <location>
        <begin position="113"/>
        <end position="137"/>
    </location>
</feature>
<keyword evidence="3" id="KW-1185">Reference proteome</keyword>
<name>A0A0L6UVR3_9BASI</name>
<sequence length="274" mass="28495">MVSLAEGLVRFVARKKELNTENAFYAANPPRIHATKMLLCVVAEVISPSLAQDVSIVSPSKDATITPGQKLNVVLQMQVLSVCFPGSTSTVIHLSFSTAFRITSKKDETSLGRPYVGTVNPKTDPITNQSTNAQPSDVVLDPSKGTFSYQIDVPPAKDFLDGFSAPYDFTVYDTYLLGATFTPVHKLLSVQVNVQNNNSTSGGGSSPGPDGGKSNSNSSSTNSSGGNNANGSSANVPVPNGSDSNSSKPTSGAAGIPTPVYSIFALGAAYLLLA</sequence>
<evidence type="ECO:0000313" key="2">
    <source>
        <dbReference type="EMBL" id="KNZ52584.1"/>
    </source>
</evidence>
<accession>A0A0L6UVR3</accession>